<reference evidence="3 4" key="1">
    <citation type="submission" date="2020-02" db="EMBL/GenBank/DDBJ databases">
        <title>Sequencing the genomes of 1000 actinobacteria strains.</title>
        <authorList>
            <person name="Klenk H.-P."/>
        </authorList>
    </citation>
    <scope>NUCLEOTIDE SEQUENCE [LARGE SCALE GENOMIC DNA]</scope>
    <source>
        <strain evidence="3 4">DSM 27960</strain>
    </source>
</reference>
<organism evidence="3 4">
    <name type="scientific">Lysinibacter cavernae</name>
    <dbReference type="NCBI Taxonomy" id="1640652"/>
    <lineage>
        <taxon>Bacteria</taxon>
        <taxon>Bacillati</taxon>
        <taxon>Actinomycetota</taxon>
        <taxon>Actinomycetes</taxon>
        <taxon>Micrococcales</taxon>
        <taxon>Microbacteriaceae</taxon>
        <taxon>Lysinibacter</taxon>
    </lineage>
</organism>
<proteinExistence type="predicted"/>
<name>A0A7X5QYL8_9MICO</name>
<sequence length="130" mass="13715">MSESTSALGANLNPGNTTPEKRRITPRGVLVWTISGFFALFFAYNVFSGIGNVIGITGYAAALDAGISASGWAILIGGVVLPIVVFGLCVFLGRRRSLGLRALILFTGLAVVAVITVDILHRFRLGAFFV</sequence>
<dbReference type="Proteomes" id="UP000541033">
    <property type="component" value="Unassembled WGS sequence"/>
</dbReference>
<keyword evidence="2" id="KW-1133">Transmembrane helix</keyword>
<protein>
    <submittedName>
        <fullName evidence="3">Uncharacterized protein</fullName>
    </submittedName>
</protein>
<feature type="transmembrane region" description="Helical" evidence="2">
    <location>
        <begin position="29"/>
        <end position="47"/>
    </location>
</feature>
<feature type="region of interest" description="Disordered" evidence="1">
    <location>
        <begin position="1"/>
        <end position="20"/>
    </location>
</feature>
<feature type="compositionally biased region" description="Polar residues" evidence="1">
    <location>
        <begin position="1"/>
        <end position="18"/>
    </location>
</feature>
<evidence type="ECO:0000256" key="2">
    <source>
        <dbReference type="SAM" id="Phobius"/>
    </source>
</evidence>
<keyword evidence="2" id="KW-0812">Transmembrane</keyword>
<gene>
    <name evidence="3" type="ORF">FHX76_000040</name>
</gene>
<evidence type="ECO:0000256" key="1">
    <source>
        <dbReference type="SAM" id="MobiDB-lite"/>
    </source>
</evidence>
<dbReference type="AlphaFoldDB" id="A0A7X5QYL8"/>
<comment type="caution">
    <text evidence="3">The sequence shown here is derived from an EMBL/GenBank/DDBJ whole genome shotgun (WGS) entry which is preliminary data.</text>
</comment>
<evidence type="ECO:0000313" key="3">
    <source>
        <dbReference type="EMBL" id="NIH52172.1"/>
    </source>
</evidence>
<evidence type="ECO:0000313" key="4">
    <source>
        <dbReference type="Proteomes" id="UP000541033"/>
    </source>
</evidence>
<accession>A0A7X5QYL8</accession>
<dbReference type="RefSeq" id="WP_167146343.1">
    <property type="nucleotide sequence ID" value="NZ_JAAMOX010000001.1"/>
</dbReference>
<feature type="transmembrane region" description="Helical" evidence="2">
    <location>
        <begin position="103"/>
        <end position="123"/>
    </location>
</feature>
<keyword evidence="4" id="KW-1185">Reference proteome</keyword>
<keyword evidence="2" id="KW-0472">Membrane</keyword>
<feature type="transmembrane region" description="Helical" evidence="2">
    <location>
        <begin position="67"/>
        <end position="91"/>
    </location>
</feature>
<dbReference type="EMBL" id="JAAMOX010000001">
    <property type="protein sequence ID" value="NIH52172.1"/>
    <property type="molecule type" value="Genomic_DNA"/>
</dbReference>